<comment type="caution">
    <text evidence="1">The sequence shown here is derived from an EMBL/GenBank/DDBJ whole genome shotgun (WGS) entry which is preliminary data.</text>
</comment>
<dbReference type="Proteomes" id="UP001314205">
    <property type="component" value="Unassembled WGS sequence"/>
</dbReference>
<keyword evidence="2" id="KW-1185">Reference proteome</keyword>
<gene>
    <name evidence="1" type="ORF">PARMNEM_LOCUS6789</name>
</gene>
<dbReference type="EMBL" id="CAVLGL010000079">
    <property type="protein sequence ID" value="CAK1585750.1"/>
    <property type="molecule type" value="Genomic_DNA"/>
</dbReference>
<proteinExistence type="predicted"/>
<sequence>MVENYKMNEDILRICPLCNSCVKFFFINMNEKMLMCENTTCEFPFGHEELQFVKEDNEILGDMEVISLSRLGKGSTSASASIVSTTAWSEIDKINRVFDSEDSQFEIAGNSVKQYGNKKKDKARKNLVNDMQILKNVKDLKGLTRELNDIDETKEIIKNEKWIKNLLNLQGLSGVQLLQQQEMEQLKKTEPIFGGGELKIDIDTNQNNMSSIKIEITNTNDDNRTTDDITCSS</sequence>
<accession>A0AAV1KSJ6</accession>
<organism evidence="1 2">
    <name type="scientific">Parnassius mnemosyne</name>
    <name type="common">clouded apollo</name>
    <dbReference type="NCBI Taxonomy" id="213953"/>
    <lineage>
        <taxon>Eukaryota</taxon>
        <taxon>Metazoa</taxon>
        <taxon>Ecdysozoa</taxon>
        <taxon>Arthropoda</taxon>
        <taxon>Hexapoda</taxon>
        <taxon>Insecta</taxon>
        <taxon>Pterygota</taxon>
        <taxon>Neoptera</taxon>
        <taxon>Endopterygota</taxon>
        <taxon>Lepidoptera</taxon>
        <taxon>Glossata</taxon>
        <taxon>Ditrysia</taxon>
        <taxon>Papilionoidea</taxon>
        <taxon>Papilionidae</taxon>
        <taxon>Parnassiinae</taxon>
        <taxon>Parnassini</taxon>
        <taxon>Parnassius</taxon>
        <taxon>Driopa</taxon>
    </lineage>
</organism>
<name>A0AAV1KSJ6_9NEOP</name>
<reference evidence="1 2" key="1">
    <citation type="submission" date="2023-11" db="EMBL/GenBank/DDBJ databases">
        <authorList>
            <person name="Hedman E."/>
            <person name="Englund M."/>
            <person name="Stromberg M."/>
            <person name="Nyberg Akerstrom W."/>
            <person name="Nylinder S."/>
            <person name="Jareborg N."/>
            <person name="Kallberg Y."/>
            <person name="Kronander E."/>
        </authorList>
    </citation>
    <scope>NUCLEOTIDE SEQUENCE [LARGE SCALE GENOMIC DNA]</scope>
</reference>
<protein>
    <submittedName>
        <fullName evidence="1">Uncharacterized protein</fullName>
    </submittedName>
</protein>
<dbReference type="AlphaFoldDB" id="A0AAV1KSJ6"/>
<evidence type="ECO:0000313" key="2">
    <source>
        <dbReference type="Proteomes" id="UP001314205"/>
    </source>
</evidence>
<evidence type="ECO:0000313" key="1">
    <source>
        <dbReference type="EMBL" id="CAK1585750.1"/>
    </source>
</evidence>